<keyword evidence="4 8" id="KW-1003">Cell membrane</keyword>
<comment type="similarity">
    <text evidence="2 8">Belongs to the CPA3 antiporters (TC 2.A.63) subunit F family.</text>
</comment>
<evidence type="ECO:0000256" key="7">
    <source>
        <dbReference type="ARBA" id="ARBA00023136"/>
    </source>
</evidence>
<sequence>MTIEEYLYYIILPILAISVLLVFCRFVMGPSIADRVVALDLLITIGITLIAIYSIVYDQSTFLDIAMILGLIAFLSTVAFSYYLEKRNRKKREKQRRDD</sequence>
<dbReference type="PANTHER" id="PTHR34702:SF1">
    <property type="entry name" value="NA(+)_H(+) ANTIPORTER SUBUNIT F"/>
    <property type="match status" value="1"/>
</dbReference>
<dbReference type="EMBL" id="BMWY01000004">
    <property type="protein sequence ID" value="GGZ55224.1"/>
    <property type="molecule type" value="Genomic_DNA"/>
</dbReference>
<keyword evidence="3 8" id="KW-0813">Transport</keyword>
<name>A0ABQ3BSD7_9FLAO</name>
<evidence type="ECO:0000256" key="2">
    <source>
        <dbReference type="ARBA" id="ARBA00009212"/>
    </source>
</evidence>
<feature type="transmembrane region" description="Helical" evidence="9">
    <location>
        <begin position="6"/>
        <end position="24"/>
    </location>
</feature>
<evidence type="ECO:0000256" key="3">
    <source>
        <dbReference type="ARBA" id="ARBA00022448"/>
    </source>
</evidence>
<organism evidence="10 11">
    <name type="scientific">Mesonia mobilis</name>
    <dbReference type="NCBI Taxonomy" id="369791"/>
    <lineage>
        <taxon>Bacteria</taxon>
        <taxon>Pseudomonadati</taxon>
        <taxon>Bacteroidota</taxon>
        <taxon>Flavobacteriia</taxon>
        <taxon>Flavobacteriales</taxon>
        <taxon>Flavobacteriaceae</taxon>
        <taxon>Mesonia</taxon>
    </lineage>
</organism>
<keyword evidence="11" id="KW-1185">Reference proteome</keyword>
<dbReference type="PANTHER" id="PTHR34702">
    <property type="entry name" value="NA(+)/H(+) ANTIPORTER SUBUNIT F1"/>
    <property type="match status" value="1"/>
</dbReference>
<proteinExistence type="inferred from homology"/>
<evidence type="ECO:0000256" key="6">
    <source>
        <dbReference type="ARBA" id="ARBA00022989"/>
    </source>
</evidence>
<comment type="subcellular location">
    <subcellularLocation>
        <location evidence="1 8">Cell membrane</location>
        <topology evidence="1 8">Multi-pass membrane protein</topology>
    </subcellularLocation>
</comment>
<keyword evidence="6 9" id="KW-1133">Transmembrane helix</keyword>
<evidence type="ECO:0000256" key="5">
    <source>
        <dbReference type="ARBA" id="ARBA00022692"/>
    </source>
</evidence>
<dbReference type="RefSeq" id="WP_027885052.1">
    <property type="nucleotide sequence ID" value="NZ_BMWY01000004.1"/>
</dbReference>
<dbReference type="PIRSF" id="PIRSF028784">
    <property type="entry name" value="MrpF"/>
    <property type="match status" value="1"/>
</dbReference>
<dbReference type="InterPro" id="IPR007208">
    <property type="entry name" value="MrpF/PhaF-like"/>
</dbReference>
<dbReference type="Proteomes" id="UP000615593">
    <property type="component" value="Unassembled WGS sequence"/>
</dbReference>
<evidence type="ECO:0000256" key="1">
    <source>
        <dbReference type="ARBA" id="ARBA00004651"/>
    </source>
</evidence>
<evidence type="ECO:0000313" key="10">
    <source>
        <dbReference type="EMBL" id="GGZ55224.1"/>
    </source>
</evidence>
<reference evidence="11" key="1">
    <citation type="journal article" date="2019" name="Int. J. Syst. Evol. Microbiol.">
        <title>The Global Catalogue of Microorganisms (GCM) 10K type strain sequencing project: providing services to taxonomists for standard genome sequencing and annotation.</title>
        <authorList>
            <consortium name="The Broad Institute Genomics Platform"/>
            <consortium name="The Broad Institute Genome Sequencing Center for Infectious Disease"/>
            <person name="Wu L."/>
            <person name="Ma J."/>
        </authorList>
    </citation>
    <scope>NUCLEOTIDE SEQUENCE [LARGE SCALE GENOMIC DNA]</scope>
    <source>
        <strain evidence="11">KCTC 12708</strain>
    </source>
</reference>
<feature type="transmembrane region" description="Helical" evidence="9">
    <location>
        <begin position="36"/>
        <end position="56"/>
    </location>
</feature>
<evidence type="ECO:0000256" key="4">
    <source>
        <dbReference type="ARBA" id="ARBA00022475"/>
    </source>
</evidence>
<feature type="transmembrane region" description="Helical" evidence="9">
    <location>
        <begin position="62"/>
        <end position="84"/>
    </location>
</feature>
<dbReference type="NCBIfam" id="NF009243">
    <property type="entry name" value="PRK12599.1-2"/>
    <property type="match status" value="1"/>
</dbReference>
<protein>
    <submittedName>
        <fullName evidence="10">Cation:proton antiporter</fullName>
    </submittedName>
</protein>
<gene>
    <name evidence="10" type="primary">mrpF</name>
    <name evidence="10" type="ORF">GCM10008088_15990</name>
</gene>
<keyword evidence="5 9" id="KW-0812">Transmembrane</keyword>
<dbReference type="Pfam" id="PF04066">
    <property type="entry name" value="MrpF_PhaF"/>
    <property type="match status" value="1"/>
</dbReference>
<evidence type="ECO:0000256" key="9">
    <source>
        <dbReference type="SAM" id="Phobius"/>
    </source>
</evidence>
<evidence type="ECO:0000256" key="8">
    <source>
        <dbReference type="PIRNR" id="PIRNR028784"/>
    </source>
</evidence>
<comment type="caution">
    <text evidence="10">The sequence shown here is derived from an EMBL/GenBank/DDBJ whole genome shotgun (WGS) entry which is preliminary data.</text>
</comment>
<keyword evidence="8" id="KW-0050">Antiport</keyword>
<accession>A0ABQ3BSD7</accession>
<keyword evidence="8" id="KW-0406">Ion transport</keyword>
<keyword evidence="7 8" id="KW-0472">Membrane</keyword>
<evidence type="ECO:0000313" key="11">
    <source>
        <dbReference type="Proteomes" id="UP000615593"/>
    </source>
</evidence>
<dbReference type="GeneID" id="94369263"/>